<feature type="binding site" evidence="5">
    <location>
        <begin position="26"/>
        <end position="30"/>
    </location>
    <ligand>
        <name>GTP</name>
        <dbReference type="ChEBI" id="CHEBI:37565"/>
    </ligand>
</feature>
<dbReference type="Pfam" id="PF12327">
    <property type="entry name" value="FtsZ_C"/>
    <property type="match status" value="1"/>
</dbReference>
<evidence type="ECO:0000256" key="5">
    <source>
        <dbReference type="HAMAP-Rule" id="MF_00909"/>
    </source>
</evidence>
<dbReference type="HAMAP" id="MF_00909">
    <property type="entry name" value="FtsZ"/>
    <property type="match status" value="1"/>
</dbReference>
<accession>A0A9D1SBL1</accession>
<evidence type="ECO:0000256" key="3">
    <source>
        <dbReference type="ARBA" id="ARBA00022741"/>
    </source>
</evidence>
<comment type="caution">
    <text evidence="11">The sequence shown here is derived from an EMBL/GenBank/DDBJ whole genome shotgun (WGS) entry which is preliminary data.</text>
</comment>
<comment type="subcellular location">
    <subcellularLocation>
        <location evidence="5">Cytoplasm</location>
    </subcellularLocation>
    <text evidence="5">Assembles at midcell at the inner surface of the cytoplasmic membrane.</text>
</comment>
<dbReference type="InterPro" id="IPR018316">
    <property type="entry name" value="Tubulin/FtsZ_2-layer-sand-dom"/>
</dbReference>
<dbReference type="Proteomes" id="UP000824107">
    <property type="component" value="Unassembled WGS sequence"/>
</dbReference>
<dbReference type="GO" id="GO:0005737">
    <property type="term" value="C:cytoplasm"/>
    <property type="evidence" value="ECO:0007669"/>
    <property type="project" value="UniProtKB-SubCell"/>
</dbReference>
<comment type="function">
    <text evidence="5 7">Essential cell division protein that forms a contractile ring structure (Z ring) at the future cell division site. The regulation of the ring assembly controls the timing and the location of cell division. One of the functions of the FtsZ ring is to recruit other cell division proteins to the septum to produce a new cell wall between the dividing cells. Binds GTP and shows GTPase activity.</text>
</comment>
<keyword evidence="4 5" id="KW-0342">GTP-binding</keyword>
<keyword evidence="2 5" id="KW-0963">Cytoplasm</keyword>
<name>A0A9D1SBL1_9PROT</name>
<keyword evidence="5 7" id="KW-0717">Septation</keyword>
<dbReference type="PROSITE" id="PS01134">
    <property type="entry name" value="FTSZ_1"/>
    <property type="match status" value="1"/>
</dbReference>
<dbReference type="GO" id="GO:0000917">
    <property type="term" value="P:division septum assembly"/>
    <property type="evidence" value="ECO:0007669"/>
    <property type="project" value="UniProtKB-KW"/>
</dbReference>
<feature type="region of interest" description="Disordered" evidence="8">
    <location>
        <begin position="474"/>
        <end position="494"/>
    </location>
</feature>
<comment type="similarity">
    <text evidence="1 5 7">Belongs to the FtsZ family.</text>
</comment>
<reference evidence="11" key="2">
    <citation type="journal article" date="2021" name="PeerJ">
        <title>Extensive microbial diversity within the chicken gut microbiome revealed by metagenomics and culture.</title>
        <authorList>
            <person name="Gilroy R."/>
            <person name="Ravi A."/>
            <person name="Getino M."/>
            <person name="Pursley I."/>
            <person name="Horton D.L."/>
            <person name="Alikhan N.F."/>
            <person name="Baker D."/>
            <person name="Gharbi K."/>
            <person name="Hall N."/>
            <person name="Watson M."/>
            <person name="Adriaenssens E.M."/>
            <person name="Foster-Nyarko E."/>
            <person name="Jarju S."/>
            <person name="Secka A."/>
            <person name="Antonio M."/>
            <person name="Oren A."/>
            <person name="Chaudhuri R.R."/>
            <person name="La Ragione R."/>
            <person name="Hildebrand F."/>
            <person name="Pallen M.J."/>
        </authorList>
    </citation>
    <scope>NUCLEOTIDE SEQUENCE</scope>
    <source>
        <strain evidence="11">ChiW3-316</strain>
    </source>
</reference>
<dbReference type="SMART" id="SM00865">
    <property type="entry name" value="Tubulin_C"/>
    <property type="match status" value="1"/>
</dbReference>
<feature type="region of interest" description="Disordered" evidence="8">
    <location>
        <begin position="523"/>
        <end position="566"/>
    </location>
</feature>
<dbReference type="PRINTS" id="PR00423">
    <property type="entry name" value="CELLDVISFTSZ"/>
</dbReference>
<evidence type="ECO:0000256" key="6">
    <source>
        <dbReference type="NCBIfam" id="TIGR00065"/>
    </source>
</evidence>
<dbReference type="InterPro" id="IPR008280">
    <property type="entry name" value="Tub_FtsZ_C"/>
</dbReference>
<dbReference type="PANTHER" id="PTHR30314">
    <property type="entry name" value="CELL DIVISION PROTEIN FTSZ-RELATED"/>
    <property type="match status" value="1"/>
</dbReference>
<keyword evidence="5 7" id="KW-0131">Cell cycle</keyword>
<feature type="domain" description="Tubulin/FtsZ GTPase" evidence="9">
    <location>
        <begin position="18"/>
        <end position="210"/>
    </location>
</feature>
<dbReference type="EMBL" id="DVNC01000038">
    <property type="protein sequence ID" value="HIU53603.1"/>
    <property type="molecule type" value="Genomic_DNA"/>
</dbReference>
<feature type="binding site" evidence="5">
    <location>
        <position position="192"/>
    </location>
    <ligand>
        <name>GTP</name>
        <dbReference type="ChEBI" id="CHEBI:37565"/>
    </ligand>
</feature>
<evidence type="ECO:0000256" key="7">
    <source>
        <dbReference type="RuleBase" id="RU000631"/>
    </source>
</evidence>
<evidence type="ECO:0000259" key="9">
    <source>
        <dbReference type="SMART" id="SM00864"/>
    </source>
</evidence>
<dbReference type="GO" id="GO:0003924">
    <property type="term" value="F:GTPase activity"/>
    <property type="evidence" value="ECO:0007669"/>
    <property type="project" value="UniProtKB-UniRule"/>
</dbReference>
<evidence type="ECO:0000259" key="10">
    <source>
        <dbReference type="SMART" id="SM00865"/>
    </source>
</evidence>
<keyword evidence="5 7" id="KW-0132">Cell division</keyword>
<evidence type="ECO:0000256" key="1">
    <source>
        <dbReference type="ARBA" id="ARBA00009690"/>
    </source>
</evidence>
<dbReference type="FunFam" id="3.40.50.1440:FF:000001">
    <property type="entry name" value="Cell division protein FtsZ"/>
    <property type="match status" value="1"/>
</dbReference>
<protein>
    <recommendedName>
        <fullName evidence="5 6">Cell division protein FtsZ</fullName>
    </recommendedName>
</protein>
<dbReference type="GO" id="GO:0032153">
    <property type="term" value="C:cell division site"/>
    <property type="evidence" value="ECO:0007669"/>
    <property type="project" value="UniProtKB-UniRule"/>
</dbReference>
<reference evidence="11" key="1">
    <citation type="submission" date="2020-10" db="EMBL/GenBank/DDBJ databases">
        <authorList>
            <person name="Gilroy R."/>
        </authorList>
    </citation>
    <scope>NUCLEOTIDE SEQUENCE</scope>
    <source>
        <strain evidence="11">ChiW3-316</strain>
    </source>
</reference>
<dbReference type="CDD" id="cd02201">
    <property type="entry name" value="FtsZ_type1"/>
    <property type="match status" value="1"/>
</dbReference>
<sequence length="566" mass="61086">MSIKLAVPEATVMHLKPRISVIGVGGGGGNAVNNMIDQNLEGVDFIVANTDAQALAHSKASRKIQLGLETTMGLGAGARPEVGRMAAEEAKEEIEKELEGANMVFITAGMGGGTGSGAAPVVARLAKAKGILTVGVVTKPFQFEGRKRMETAESAVEDFTNSVDSIIIIPNQNLFRVADKKTTLADAFIMADNVLYAGVRSITDLMMMPGLINLDFADIKSIMEDKGKAIMGTGEAEGEDRAVKAAEQALANPLLDDCSMRGAKGVLINITGGSDITLFEIDEAASRIKEEVDEDANIIFGSSFDEALVGKIRVSIVATGIGEGKAAQPQPKPAAKIAQDYLKESFMPAVNTPETPSEEVDSNLEKFAATAPEAEADTVEKMIDTATIVSFDQPEEVSEIEEPAVQASVEEEKFEDFNNLEASSIINDMPQASSLFKAIINKNEDINADAQLDSILSAKENSFTAKTSLKTVEEEPELFPNHNPKPFSASRKEEPERLIVNDDDEEYTPTLIERVTGFSIAKRNRKKMAKESERFQEPVSPSFSDNDYDPEDKLNLEIPSFLRRKS</sequence>
<dbReference type="Gene3D" id="3.40.50.1440">
    <property type="entry name" value="Tubulin/FtsZ, GTPase domain"/>
    <property type="match status" value="1"/>
</dbReference>
<dbReference type="InterPro" id="IPR036525">
    <property type="entry name" value="Tubulin/FtsZ_GTPase_sf"/>
</dbReference>
<dbReference type="InterPro" id="IPR000158">
    <property type="entry name" value="Cell_div_FtsZ"/>
</dbReference>
<dbReference type="NCBIfam" id="TIGR00065">
    <property type="entry name" value="ftsZ"/>
    <property type="match status" value="1"/>
</dbReference>
<dbReference type="InterPro" id="IPR020805">
    <property type="entry name" value="Cell_div_FtsZ_CS"/>
</dbReference>
<feature type="binding site" evidence="5">
    <location>
        <position position="144"/>
    </location>
    <ligand>
        <name>GTP</name>
        <dbReference type="ChEBI" id="CHEBI:37565"/>
    </ligand>
</feature>
<evidence type="ECO:0000256" key="4">
    <source>
        <dbReference type="ARBA" id="ARBA00023134"/>
    </source>
</evidence>
<dbReference type="InterPro" id="IPR024757">
    <property type="entry name" value="FtsZ_C"/>
</dbReference>
<dbReference type="GO" id="GO:0005525">
    <property type="term" value="F:GTP binding"/>
    <property type="evidence" value="ECO:0007669"/>
    <property type="project" value="UniProtKB-UniRule"/>
</dbReference>
<evidence type="ECO:0000256" key="8">
    <source>
        <dbReference type="SAM" id="MobiDB-lite"/>
    </source>
</evidence>
<dbReference type="SMART" id="SM00864">
    <property type="entry name" value="Tubulin"/>
    <property type="match status" value="1"/>
</dbReference>
<proteinExistence type="inferred from homology"/>
<keyword evidence="3 5" id="KW-0547">Nucleotide-binding</keyword>
<dbReference type="SUPFAM" id="SSF55307">
    <property type="entry name" value="Tubulin C-terminal domain-like"/>
    <property type="match status" value="1"/>
</dbReference>
<feature type="domain" description="Tubulin/FtsZ 2-layer sandwich" evidence="10">
    <location>
        <begin position="212"/>
        <end position="330"/>
    </location>
</feature>
<dbReference type="InterPro" id="IPR045061">
    <property type="entry name" value="FtsZ/CetZ"/>
</dbReference>
<dbReference type="PANTHER" id="PTHR30314:SF3">
    <property type="entry name" value="MITOCHONDRIAL DIVISION PROTEIN FSZA"/>
    <property type="match status" value="1"/>
</dbReference>
<dbReference type="FunFam" id="3.30.1330.20:FF:000011">
    <property type="entry name" value="Cell division protein FtsZ"/>
    <property type="match status" value="1"/>
</dbReference>
<dbReference type="Gene3D" id="3.30.1330.20">
    <property type="entry name" value="Tubulin/FtsZ, C-terminal domain"/>
    <property type="match status" value="1"/>
</dbReference>
<evidence type="ECO:0000313" key="11">
    <source>
        <dbReference type="EMBL" id="HIU53603.1"/>
    </source>
</evidence>
<comment type="subunit">
    <text evidence="5">Homodimer. Polymerizes to form a dynamic ring structure in a strictly GTP-dependent manner. Interacts directly with several other division proteins.</text>
</comment>
<dbReference type="SUPFAM" id="SSF52490">
    <property type="entry name" value="Tubulin nucleotide-binding domain-like"/>
    <property type="match status" value="1"/>
</dbReference>
<dbReference type="Pfam" id="PF00091">
    <property type="entry name" value="Tubulin"/>
    <property type="match status" value="1"/>
</dbReference>
<feature type="binding site" evidence="5">
    <location>
        <begin position="113"/>
        <end position="115"/>
    </location>
    <ligand>
        <name>GTP</name>
        <dbReference type="ChEBI" id="CHEBI:37565"/>
    </ligand>
</feature>
<dbReference type="GO" id="GO:0043093">
    <property type="term" value="P:FtsZ-dependent cytokinesis"/>
    <property type="evidence" value="ECO:0007669"/>
    <property type="project" value="UniProtKB-UniRule"/>
</dbReference>
<evidence type="ECO:0000313" key="12">
    <source>
        <dbReference type="Proteomes" id="UP000824107"/>
    </source>
</evidence>
<dbReference type="InterPro" id="IPR003008">
    <property type="entry name" value="Tubulin_FtsZ_GTPase"/>
</dbReference>
<evidence type="ECO:0000256" key="2">
    <source>
        <dbReference type="ARBA" id="ARBA00022490"/>
    </source>
</evidence>
<dbReference type="PROSITE" id="PS01135">
    <property type="entry name" value="FTSZ_2"/>
    <property type="match status" value="1"/>
</dbReference>
<dbReference type="InterPro" id="IPR037103">
    <property type="entry name" value="Tubulin/FtsZ-like_C"/>
</dbReference>
<dbReference type="GO" id="GO:0051258">
    <property type="term" value="P:protein polymerization"/>
    <property type="evidence" value="ECO:0007669"/>
    <property type="project" value="UniProtKB-UniRule"/>
</dbReference>
<dbReference type="AlphaFoldDB" id="A0A9D1SBL1"/>
<gene>
    <name evidence="5 11" type="primary">ftsZ</name>
    <name evidence="11" type="ORF">IAD20_05940</name>
</gene>
<feature type="binding site" evidence="5">
    <location>
        <position position="148"/>
    </location>
    <ligand>
        <name>GTP</name>
        <dbReference type="ChEBI" id="CHEBI:37565"/>
    </ligand>
</feature>
<organism evidence="11 12">
    <name type="scientific">Candidatus Scatocola faecipullorum</name>
    <dbReference type="NCBI Taxonomy" id="2840917"/>
    <lineage>
        <taxon>Bacteria</taxon>
        <taxon>Pseudomonadati</taxon>
        <taxon>Pseudomonadota</taxon>
        <taxon>Alphaproteobacteria</taxon>
        <taxon>Rhodospirillales</taxon>
        <taxon>Rhodospirillaceae</taxon>
        <taxon>Rhodospirillaceae incertae sedis</taxon>
        <taxon>Candidatus Scatocola</taxon>
    </lineage>
</organism>